<evidence type="ECO:0000313" key="2">
    <source>
        <dbReference type="EnsemblMetazoa" id="GAUT033505-PA"/>
    </source>
</evidence>
<name>A0A1A9VD66_GLOAU</name>
<protein>
    <submittedName>
        <fullName evidence="2">Uncharacterized protein</fullName>
    </submittedName>
</protein>
<organism evidence="2 3">
    <name type="scientific">Glossina austeni</name>
    <name type="common">Savannah tsetse fly</name>
    <dbReference type="NCBI Taxonomy" id="7395"/>
    <lineage>
        <taxon>Eukaryota</taxon>
        <taxon>Metazoa</taxon>
        <taxon>Ecdysozoa</taxon>
        <taxon>Arthropoda</taxon>
        <taxon>Hexapoda</taxon>
        <taxon>Insecta</taxon>
        <taxon>Pterygota</taxon>
        <taxon>Neoptera</taxon>
        <taxon>Endopterygota</taxon>
        <taxon>Diptera</taxon>
        <taxon>Brachycera</taxon>
        <taxon>Muscomorpha</taxon>
        <taxon>Hippoboscoidea</taxon>
        <taxon>Glossinidae</taxon>
        <taxon>Glossina</taxon>
    </lineage>
</organism>
<dbReference type="Proteomes" id="UP000078200">
    <property type="component" value="Unassembled WGS sequence"/>
</dbReference>
<dbReference type="VEuPathDB" id="VectorBase:GAUT033505"/>
<feature type="compositionally biased region" description="Low complexity" evidence="1">
    <location>
        <begin position="30"/>
        <end position="43"/>
    </location>
</feature>
<proteinExistence type="predicted"/>
<feature type="compositionally biased region" description="Polar residues" evidence="1">
    <location>
        <begin position="19"/>
        <end position="29"/>
    </location>
</feature>
<evidence type="ECO:0000256" key="1">
    <source>
        <dbReference type="SAM" id="MobiDB-lite"/>
    </source>
</evidence>
<feature type="region of interest" description="Disordered" evidence="1">
    <location>
        <begin position="1"/>
        <end position="70"/>
    </location>
</feature>
<feature type="compositionally biased region" description="Basic and acidic residues" evidence="1">
    <location>
        <begin position="45"/>
        <end position="70"/>
    </location>
</feature>
<dbReference type="AlphaFoldDB" id="A0A1A9VD66"/>
<sequence length="125" mass="13904">MPEISQDAFEILNPGAPSETFNSLRSQKNPSTSATATPATMSSRDPQKDQKFSNGLARKDSLQPQGYKRELDHSRTHIIISDLSPQHPSFLVRAIKIAGCLDVNSVAEQLPPANELFKQENEEEW</sequence>
<reference evidence="2" key="1">
    <citation type="submission" date="2020-05" db="UniProtKB">
        <authorList>
            <consortium name="EnsemblMetazoa"/>
        </authorList>
    </citation>
    <scope>IDENTIFICATION</scope>
    <source>
        <strain evidence="2">TTRI</strain>
    </source>
</reference>
<dbReference type="EnsemblMetazoa" id="GAUT033505-RA">
    <property type="protein sequence ID" value="GAUT033505-PA"/>
    <property type="gene ID" value="GAUT033505"/>
</dbReference>
<accession>A0A1A9VD66</accession>
<keyword evidence="3" id="KW-1185">Reference proteome</keyword>
<evidence type="ECO:0000313" key="3">
    <source>
        <dbReference type="Proteomes" id="UP000078200"/>
    </source>
</evidence>